<feature type="region of interest" description="Disordered" evidence="1">
    <location>
        <begin position="26"/>
        <end position="46"/>
    </location>
</feature>
<protein>
    <submittedName>
        <fullName evidence="2">Uncharacterized protein</fullName>
    </submittedName>
</protein>
<evidence type="ECO:0000256" key="1">
    <source>
        <dbReference type="SAM" id="MobiDB-lite"/>
    </source>
</evidence>
<feature type="compositionally biased region" description="Low complexity" evidence="1">
    <location>
        <begin position="26"/>
        <end position="35"/>
    </location>
</feature>
<proteinExistence type="predicted"/>
<keyword evidence="3" id="KW-1185">Reference proteome</keyword>
<name>A0AAV7RB07_PLEWA</name>
<dbReference type="Proteomes" id="UP001066276">
    <property type="component" value="Chromosome 5"/>
</dbReference>
<feature type="region of interest" description="Disordered" evidence="1">
    <location>
        <begin position="418"/>
        <end position="445"/>
    </location>
</feature>
<organism evidence="2 3">
    <name type="scientific">Pleurodeles waltl</name>
    <name type="common">Iberian ribbed newt</name>
    <dbReference type="NCBI Taxonomy" id="8319"/>
    <lineage>
        <taxon>Eukaryota</taxon>
        <taxon>Metazoa</taxon>
        <taxon>Chordata</taxon>
        <taxon>Craniata</taxon>
        <taxon>Vertebrata</taxon>
        <taxon>Euteleostomi</taxon>
        <taxon>Amphibia</taxon>
        <taxon>Batrachia</taxon>
        <taxon>Caudata</taxon>
        <taxon>Salamandroidea</taxon>
        <taxon>Salamandridae</taxon>
        <taxon>Pleurodelinae</taxon>
        <taxon>Pleurodeles</taxon>
    </lineage>
</organism>
<dbReference type="EMBL" id="JANPWB010000009">
    <property type="protein sequence ID" value="KAJ1149877.1"/>
    <property type="molecule type" value="Genomic_DNA"/>
</dbReference>
<sequence>MYVSEGLPDLPANSLQAARSGARFARRSGASFRQRMPSRGRGTGGLSVLAEEGRLGVRPSSTHARSHTRVSKRVKKQALLPSVTSSKQGERALEEGQLGGDYKMAVPTAGTQESIITISDEEDDGQEGQISLDFGVGLPVRPLSTKDSRLMKFIPRLVSPMLHKVQEWEVQNQTIFKADKQVEFMDSSGVVMRGTICGEASGKCKAGMAQVRLDFWQPGSGASQSGCDGTHALGGLEEQFLTRRLGRPACIKTLVVRVGALSGHRLEERVRPGAARTTSGDASSPGFGIQEVYPVVEEEPSTSQGVAFFEVREDIEEDFLDYVDDEEAQEVDRGHRRSVQKGCKLDVLNETTNKVVRSDRRVGGDRQMFDAGNLHRVPRGTVASGFSDPVAVLSGANQNRCPDDRGVCKPLFNAARERTGETRATRETGATEKTEEAAARETAAAPEGTTVTIPGAVDRGQALQDVGRTVWIPAGPADTELRPATVDFLPLQQPKGQEAENPRTSRALGIAWPWQV</sequence>
<feature type="compositionally biased region" description="Basic and acidic residues" evidence="1">
    <location>
        <begin position="418"/>
        <end position="439"/>
    </location>
</feature>
<dbReference type="AlphaFoldDB" id="A0AAV7RB07"/>
<reference evidence="2" key="1">
    <citation type="journal article" date="2022" name="bioRxiv">
        <title>Sequencing and chromosome-scale assembly of the giantPleurodeles waltlgenome.</title>
        <authorList>
            <person name="Brown T."/>
            <person name="Elewa A."/>
            <person name="Iarovenko S."/>
            <person name="Subramanian E."/>
            <person name="Araus A.J."/>
            <person name="Petzold A."/>
            <person name="Susuki M."/>
            <person name="Suzuki K.-i.T."/>
            <person name="Hayashi T."/>
            <person name="Toyoda A."/>
            <person name="Oliveira C."/>
            <person name="Osipova E."/>
            <person name="Leigh N.D."/>
            <person name="Simon A."/>
            <person name="Yun M.H."/>
        </authorList>
    </citation>
    <scope>NUCLEOTIDE SEQUENCE</scope>
    <source>
        <strain evidence="2">20211129_DDA</strain>
        <tissue evidence="2">Liver</tissue>
    </source>
</reference>
<comment type="caution">
    <text evidence="2">The sequence shown here is derived from an EMBL/GenBank/DDBJ whole genome shotgun (WGS) entry which is preliminary data.</text>
</comment>
<evidence type="ECO:0000313" key="2">
    <source>
        <dbReference type="EMBL" id="KAJ1149877.1"/>
    </source>
</evidence>
<evidence type="ECO:0000313" key="3">
    <source>
        <dbReference type="Proteomes" id="UP001066276"/>
    </source>
</evidence>
<gene>
    <name evidence="2" type="ORF">NDU88_002676</name>
</gene>
<accession>A0AAV7RB07</accession>